<dbReference type="Pfam" id="PF12797">
    <property type="entry name" value="Fer4_2"/>
    <property type="match status" value="1"/>
</dbReference>
<evidence type="ECO:0000259" key="5">
    <source>
        <dbReference type="PROSITE" id="PS51379"/>
    </source>
</evidence>
<dbReference type="Gene3D" id="3.30.70.20">
    <property type="match status" value="2"/>
</dbReference>
<name>A0AA41R735_9BACT</name>
<keyword evidence="4" id="KW-0411">Iron-sulfur</keyword>
<dbReference type="PANTHER" id="PTHR43177:SF3">
    <property type="entry name" value="PROTEIN NRFC HOMOLOG"/>
    <property type="match status" value="1"/>
</dbReference>
<protein>
    <submittedName>
        <fullName evidence="6">4Fe-4S dicluster domain-containing protein</fullName>
    </submittedName>
</protein>
<evidence type="ECO:0000256" key="3">
    <source>
        <dbReference type="ARBA" id="ARBA00023004"/>
    </source>
</evidence>
<evidence type="ECO:0000256" key="1">
    <source>
        <dbReference type="ARBA" id="ARBA00022485"/>
    </source>
</evidence>
<accession>A0AA41R735</accession>
<dbReference type="InterPro" id="IPR017896">
    <property type="entry name" value="4Fe4S_Fe-S-bd"/>
</dbReference>
<dbReference type="GO" id="GO:0051539">
    <property type="term" value="F:4 iron, 4 sulfur cluster binding"/>
    <property type="evidence" value="ECO:0007669"/>
    <property type="project" value="UniProtKB-KW"/>
</dbReference>
<reference evidence="6" key="1">
    <citation type="submission" date="2022-04" db="EMBL/GenBank/DDBJ databases">
        <title>Desulfatitalea alkaliphila sp. nov., a novel anaerobic sulfate-reducing bacterium isolated from terrestrial mud volcano, Taman Peninsula, Russia.</title>
        <authorList>
            <person name="Khomyakova M.A."/>
            <person name="Merkel A.Y."/>
            <person name="Slobodkin A.I."/>
        </authorList>
    </citation>
    <scope>NUCLEOTIDE SEQUENCE</scope>
    <source>
        <strain evidence="6">M08but</strain>
    </source>
</reference>
<evidence type="ECO:0000313" key="6">
    <source>
        <dbReference type="EMBL" id="MCJ8502151.1"/>
    </source>
</evidence>
<sequence>MKQTQSQQRPKRYGMAIDLDKCTGCGSCMVACFAENNVSFKQDETNKLLSITWLRVYKITNGKPFPDTEVCYVPRPCQHCAGQHEGHSPCVSVCPATATDYSLYTGIVSQIYTRCFGCRYCMAACPYHARYFNWWDPIWPEGMERSLSPNVSPRMRGVVEKCSFCFHRYQLARDKAYLEGKRPIREEEYQTACTQACPSGAIVFGDLNDPAHEVYRIVQPDPDNHYKARNPRAFRLLERLGTNPKVYYLSSREWVRRAGDNYLENEAPGTIGAPRGAH</sequence>
<evidence type="ECO:0000256" key="4">
    <source>
        <dbReference type="ARBA" id="ARBA00023014"/>
    </source>
</evidence>
<keyword evidence="3" id="KW-0408">Iron</keyword>
<organism evidence="6 7">
    <name type="scientific">Desulfatitalea alkaliphila</name>
    <dbReference type="NCBI Taxonomy" id="2929485"/>
    <lineage>
        <taxon>Bacteria</taxon>
        <taxon>Pseudomonadati</taxon>
        <taxon>Thermodesulfobacteriota</taxon>
        <taxon>Desulfobacteria</taxon>
        <taxon>Desulfobacterales</taxon>
        <taxon>Desulfosarcinaceae</taxon>
        <taxon>Desulfatitalea</taxon>
    </lineage>
</organism>
<dbReference type="Proteomes" id="UP001165427">
    <property type="component" value="Unassembled WGS sequence"/>
</dbReference>
<dbReference type="NCBIfam" id="NF041782">
    <property type="entry name" value="mnquin_red_QrcC"/>
    <property type="match status" value="1"/>
</dbReference>
<dbReference type="InterPro" id="IPR050954">
    <property type="entry name" value="ET_IronSulfur_Cluster-Binding"/>
</dbReference>
<dbReference type="PROSITE" id="PS51379">
    <property type="entry name" value="4FE4S_FER_2"/>
    <property type="match status" value="2"/>
</dbReference>
<proteinExistence type="predicted"/>
<evidence type="ECO:0000256" key="2">
    <source>
        <dbReference type="ARBA" id="ARBA00022723"/>
    </source>
</evidence>
<keyword evidence="2" id="KW-0479">Metal-binding</keyword>
<dbReference type="Pfam" id="PF12838">
    <property type="entry name" value="Fer4_7"/>
    <property type="match status" value="1"/>
</dbReference>
<keyword evidence="7" id="KW-1185">Reference proteome</keyword>
<feature type="domain" description="4Fe-4S ferredoxin-type" evidence="5">
    <location>
        <begin position="13"/>
        <end position="43"/>
    </location>
</feature>
<dbReference type="CDD" id="cd10551">
    <property type="entry name" value="PsrB"/>
    <property type="match status" value="1"/>
</dbReference>
<comment type="caution">
    <text evidence="6">The sequence shown here is derived from an EMBL/GenBank/DDBJ whole genome shotgun (WGS) entry which is preliminary data.</text>
</comment>
<dbReference type="InterPro" id="IPR017900">
    <property type="entry name" value="4Fe4S_Fe_S_CS"/>
</dbReference>
<dbReference type="AlphaFoldDB" id="A0AA41R735"/>
<dbReference type="SUPFAM" id="SSF54862">
    <property type="entry name" value="4Fe-4S ferredoxins"/>
    <property type="match status" value="1"/>
</dbReference>
<gene>
    <name evidence="6" type="ORF">MRX98_16320</name>
</gene>
<evidence type="ECO:0000313" key="7">
    <source>
        <dbReference type="Proteomes" id="UP001165427"/>
    </source>
</evidence>
<dbReference type="GO" id="GO:0046872">
    <property type="term" value="F:metal ion binding"/>
    <property type="evidence" value="ECO:0007669"/>
    <property type="project" value="UniProtKB-KW"/>
</dbReference>
<feature type="domain" description="4Fe-4S ferredoxin-type" evidence="5">
    <location>
        <begin position="106"/>
        <end position="135"/>
    </location>
</feature>
<dbReference type="PROSITE" id="PS00198">
    <property type="entry name" value="4FE4S_FER_1"/>
    <property type="match status" value="1"/>
</dbReference>
<dbReference type="EMBL" id="JALJRB010000021">
    <property type="protein sequence ID" value="MCJ8502151.1"/>
    <property type="molecule type" value="Genomic_DNA"/>
</dbReference>
<dbReference type="RefSeq" id="WP_246912351.1">
    <property type="nucleotide sequence ID" value="NZ_JALJRB010000021.1"/>
</dbReference>
<keyword evidence="1" id="KW-0004">4Fe-4S</keyword>
<dbReference type="PANTHER" id="PTHR43177">
    <property type="entry name" value="PROTEIN NRFC"/>
    <property type="match status" value="1"/>
</dbReference>
<dbReference type="InterPro" id="IPR053552">
    <property type="entry name" value="Menaquinone_reductase_QrcC"/>
</dbReference>